<organism evidence="2 3">
    <name type="scientific">Galbibacter pacificus</name>
    <dbReference type="NCBI Taxonomy" id="2996052"/>
    <lineage>
        <taxon>Bacteria</taxon>
        <taxon>Pseudomonadati</taxon>
        <taxon>Bacteroidota</taxon>
        <taxon>Flavobacteriia</taxon>
        <taxon>Flavobacteriales</taxon>
        <taxon>Flavobacteriaceae</taxon>
        <taxon>Galbibacter</taxon>
    </lineage>
</organism>
<keyword evidence="1" id="KW-0732">Signal</keyword>
<accession>A0ABT6FQF9</accession>
<reference evidence="2" key="1">
    <citation type="submission" date="2022-11" db="EMBL/GenBank/DDBJ databases">
        <title>High-quality draft genome sequence of Galbibacter sp. strain CMA-7.</title>
        <authorList>
            <person name="Wei L."/>
            <person name="Dong C."/>
            <person name="Shao Z."/>
        </authorList>
    </citation>
    <scope>NUCLEOTIDE SEQUENCE</scope>
    <source>
        <strain evidence="2">CMA-7</strain>
    </source>
</reference>
<dbReference type="PANTHER" id="PTHR31270">
    <property type="entry name" value="GLUTAMINYL-PEPTIDE CYCLOTRANSFERASE"/>
    <property type="match status" value="1"/>
</dbReference>
<dbReference type="InterPro" id="IPR011044">
    <property type="entry name" value="Quino_amine_DH_bsu"/>
</dbReference>
<dbReference type="Pfam" id="PF05096">
    <property type="entry name" value="Glu_cyclase_2"/>
    <property type="match status" value="1"/>
</dbReference>
<evidence type="ECO:0000256" key="1">
    <source>
        <dbReference type="SAM" id="SignalP"/>
    </source>
</evidence>
<dbReference type="Gene3D" id="2.130.10.10">
    <property type="entry name" value="YVTN repeat-like/Quinoprotein amine dehydrogenase"/>
    <property type="match status" value="1"/>
</dbReference>
<dbReference type="Proteomes" id="UP001153642">
    <property type="component" value="Unassembled WGS sequence"/>
</dbReference>
<dbReference type="InterPro" id="IPR015943">
    <property type="entry name" value="WD40/YVTN_repeat-like_dom_sf"/>
</dbReference>
<evidence type="ECO:0000313" key="2">
    <source>
        <dbReference type="EMBL" id="MDG3585512.1"/>
    </source>
</evidence>
<name>A0ABT6FQF9_9FLAO</name>
<sequence>MYFYKFLIVSFLAVSVGGCNGANSSGKNLFSLKIDSNTGKIQQGSTINVDLKNRKNKEIDSVTYTLHGNPIKLNNNAYTINTDKYGIQNLEATVFFEGESVKISEDITILSDKAPKVYTYEVINTYPHDIKAYTQGLEFYNDTLYESTGNPGRNGQSSLRKVDYKSGEILKKIDLDNMYFGEGITIINNKIYMLTWQEGTGFVYDLHTFEKLSTFKYNKSKEGWGLTHTNDGKKIYKSDGSDKIWILNPETLAEEDFIETVTNTSVFNRANELEYVDGKIYANVYQKDSAMIIDPKTGAIIGVIDFRGLKEKVKQHPYLDVLNGIAYNPKTKTFFVTGKNWDRLFEVIIKEK</sequence>
<dbReference type="EMBL" id="JAPMUA010000002">
    <property type="protein sequence ID" value="MDG3585512.1"/>
    <property type="molecule type" value="Genomic_DNA"/>
</dbReference>
<evidence type="ECO:0000313" key="3">
    <source>
        <dbReference type="Proteomes" id="UP001153642"/>
    </source>
</evidence>
<feature type="chain" id="PRO_5045683022" evidence="1">
    <location>
        <begin position="22"/>
        <end position="352"/>
    </location>
</feature>
<feature type="signal peptide" evidence="1">
    <location>
        <begin position="1"/>
        <end position="21"/>
    </location>
</feature>
<dbReference type="InterPro" id="IPR007788">
    <property type="entry name" value="QCT"/>
</dbReference>
<protein>
    <submittedName>
        <fullName evidence="2">Glutaminyl-peptide cyclotransferase</fullName>
    </submittedName>
</protein>
<dbReference type="PROSITE" id="PS51257">
    <property type="entry name" value="PROKAR_LIPOPROTEIN"/>
    <property type="match status" value="1"/>
</dbReference>
<dbReference type="RefSeq" id="WP_277899607.1">
    <property type="nucleotide sequence ID" value="NZ_JAPMUA010000002.1"/>
</dbReference>
<keyword evidence="3" id="KW-1185">Reference proteome</keyword>
<dbReference type="PANTHER" id="PTHR31270:SF1">
    <property type="entry name" value="GLUTAMINYL-PEPTIDE CYCLOTRANSFERASE"/>
    <property type="match status" value="1"/>
</dbReference>
<gene>
    <name evidence="2" type="ORF">OSR52_06490</name>
</gene>
<dbReference type="SUPFAM" id="SSF50969">
    <property type="entry name" value="YVTN repeat-like/Quinoprotein amine dehydrogenase"/>
    <property type="match status" value="1"/>
</dbReference>
<comment type="caution">
    <text evidence="2">The sequence shown here is derived from an EMBL/GenBank/DDBJ whole genome shotgun (WGS) entry which is preliminary data.</text>
</comment>
<proteinExistence type="predicted"/>